<protein>
    <submittedName>
        <fullName evidence="1">Uncharacterized protein</fullName>
    </submittedName>
</protein>
<dbReference type="AlphaFoldDB" id="A0A0X3Q0R2"/>
<name>A0A0X3Q0R2_SCHSO</name>
<gene>
    <name evidence="1" type="ORF">TR113796</name>
</gene>
<evidence type="ECO:0000313" key="1">
    <source>
        <dbReference type="EMBL" id="JAP57378.1"/>
    </source>
</evidence>
<reference evidence="1" key="1">
    <citation type="submission" date="2016-01" db="EMBL/GenBank/DDBJ databases">
        <title>Reference transcriptome for the parasite Schistocephalus solidus: insights into the molecular evolution of parasitism.</title>
        <authorList>
            <person name="Hebert F.O."/>
            <person name="Grambauer S."/>
            <person name="Barber I."/>
            <person name="Landry C.R."/>
            <person name="Aubin-Horth N."/>
        </authorList>
    </citation>
    <scope>NUCLEOTIDE SEQUENCE</scope>
</reference>
<accession>A0A0X3Q0R2</accession>
<organism evidence="1">
    <name type="scientific">Schistocephalus solidus</name>
    <name type="common">Tapeworm</name>
    <dbReference type="NCBI Taxonomy" id="70667"/>
    <lineage>
        <taxon>Eukaryota</taxon>
        <taxon>Metazoa</taxon>
        <taxon>Spiralia</taxon>
        <taxon>Lophotrochozoa</taxon>
        <taxon>Platyhelminthes</taxon>
        <taxon>Cestoda</taxon>
        <taxon>Eucestoda</taxon>
        <taxon>Diphyllobothriidea</taxon>
        <taxon>Diphyllobothriidae</taxon>
        <taxon>Schistocephalus</taxon>
    </lineage>
</organism>
<sequence>MLFGLARRGGGNIYDGASRETPQIAFRNPTFDSFKTVNLHVLFSATYIPMQPAIHHLVQQYRQEGFAIASPRSGVSQFVGALENVECAFWNIQQKPGGFM</sequence>
<dbReference type="EMBL" id="GEEE01005847">
    <property type="protein sequence ID" value="JAP57378.1"/>
    <property type="molecule type" value="Transcribed_RNA"/>
</dbReference>
<proteinExistence type="predicted"/>